<proteinExistence type="predicted"/>
<keyword evidence="2" id="KW-1185">Reference proteome</keyword>
<dbReference type="RefSeq" id="WP_202615697.1">
    <property type="nucleotide sequence ID" value="NZ_OBMQ01000014.1"/>
</dbReference>
<evidence type="ECO:0000313" key="2">
    <source>
        <dbReference type="Proteomes" id="UP000219636"/>
    </source>
</evidence>
<protein>
    <submittedName>
        <fullName evidence="1">Uncharacterized protein</fullName>
    </submittedName>
</protein>
<name>A0A285TJG6_9BACL</name>
<sequence length="45" mass="5166">MWVLTIFEKDNVRMFQFETKEEAQKALEATTQPAIISYTTLSLAA</sequence>
<dbReference type="EMBL" id="OBMQ01000014">
    <property type="protein sequence ID" value="SOC22396.1"/>
    <property type="molecule type" value="Genomic_DNA"/>
</dbReference>
<organism evidence="1 2">
    <name type="scientific">Ureibacillus xyleni</name>
    <dbReference type="NCBI Taxonomy" id="614648"/>
    <lineage>
        <taxon>Bacteria</taxon>
        <taxon>Bacillati</taxon>
        <taxon>Bacillota</taxon>
        <taxon>Bacilli</taxon>
        <taxon>Bacillales</taxon>
        <taxon>Caryophanaceae</taxon>
        <taxon>Ureibacillus</taxon>
    </lineage>
</organism>
<dbReference type="Proteomes" id="UP000219636">
    <property type="component" value="Unassembled WGS sequence"/>
</dbReference>
<evidence type="ECO:0000313" key="1">
    <source>
        <dbReference type="EMBL" id="SOC22396.1"/>
    </source>
</evidence>
<gene>
    <name evidence="1" type="ORF">SAMN05880501_11412</name>
</gene>
<accession>A0A285TJG6</accession>
<reference evidence="2" key="1">
    <citation type="submission" date="2017-08" db="EMBL/GenBank/DDBJ databases">
        <authorList>
            <person name="Varghese N."/>
            <person name="Submissions S."/>
        </authorList>
    </citation>
    <scope>NUCLEOTIDE SEQUENCE [LARGE SCALE GENOMIC DNA]</scope>
    <source>
        <strain evidence="2">JC22</strain>
    </source>
</reference>
<dbReference type="AlphaFoldDB" id="A0A285TJG6"/>